<organism evidence="1 2">
    <name type="scientific">Echinops telfairi</name>
    <name type="common">Lesser hedgehog tenrec</name>
    <dbReference type="NCBI Taxonomy" id="9371"/>
    <lineage>
        <taxon>Eukaryota</taxon>
        <taxon>Metazoa</taxon>
        <taxon>Chordata</taxon>
        <taxon>Craniata</taxon>
        <taxon>Vertebrata</taxon>
        <taxon>Euteleostomi</taxon>
        <taxon>Mammalia</taxon>
        <taxon>Eutheria</taxon>
        <taxon>Afrotheria</taxon>
        <taxon>Tenrecidae</taxon>
        <taxon>Tenrecinae</taxon>
        <taxon>Echinops</taxon>
    </lineage>
</organism>
<gene>
    <name evidence="2" type="primary">SH2D5</name>
</gene>
<reference evidence="2" key="1">
    <citation type="submission" date="2025-08" db="UniProtKB">
        <authorList>
            <consortium name="RefSeq"/>
        </authorList>
    </citation>
    <scope>IDENTIFICATION</scope>
</reference>
<dbReference type="Proteomes" id="UP000694863">
    <property type="component" value="Unplaced"/>
</dbReference>
<proteinExistence type="predicted"/>
<evidence type="ECO:0000313" key="2">
    <source>
        <dbReference type="RefSeq" id="XP_045155215.1"/>
    </source>
</evidence>
<evidence type="ECO:0000313" key="1">
    <source>
        <dbReference type="Proteomes" id="UP000694863"/>
    </source>
</evidence>
<accession>A0AC55DU00</accession>
<name>A0AC55DU00_ECHTE</name>
<protein>
    <submittedName>
        <fullName evidence="2">SH2 domain-containing protein 5 isoform X1</fullName>
    </submittedName>
</protein>
<sequence>MNAATSDREARVSPAWGQPPPLALGSLLPGGLELASWRPCRGLGQGAGGPPTAARLHTGPGASPSSPRNWRRGDRSRGPASCPFHPHLEQYVGSFPVDDLDPQESAWLVQQQLWALKDCPRRRAVILKFSLQGLKIYSGEGEVLLMAHALRRIFHSTWCPADCQFAFTARNPRSPATKLFCHLFVGSQPGEVQILHLLLCRSFQLAYLLQHPEERAPPEAGLGSVEDVPRKPVPSPGGAPGLAREPFGRDQLSQNVHALVSFRRLPAEGPGGSGRELLDLEGRGGTRHARLGNPYCSPTLVRKKAIRSKVIRSGAYRGCTYETQLQLSAREAFPAAWEAWPRGPSGPACLVESEGSLTENIWAFAGISRSCGLTLLRRDVLGAFLLWPEPGTAGQWRLSVRTQCGVVPHQVFRNPLGRYCVEHLPTEFPSLEALVEHHSGTERSLFCSLDMGHLNPGYEEQDCGPEGRPPRTLRPLSHAKSEAELQGLG</sequence>
<dbReference type="RefSeq" id="XP_045155215.1">
    <property type="nucleotide sequence ID" value="XM_045299280.1"/>
</dbReference>
<keyword evidence="1" id="KW-1185">Reference proteome</keyword>